<dbReference type="AlphaFoldDB" id="A0A9P3LEW7"/>
<comment type="caution">
    <text evidence="1">The sequence shown here is derived from an EMBL/GenBank/DDBJ whole genome shotgun (WGS) entry which is preliminary data.</text>
</comment>
<evidence type="ECO:0000313" key="1">
    <source>
        <dbReference type="EMBL" id="GJE91963.1"/>
    </source>
</evidence>
<accession>A0A9P3LEW7</accession>
<proteinExistence type="predicted"/>
<gene>
    <name evidence="1" type="ORF">PsYK624_081150</name>
</gene>
<reference evidence="1 2" key="1">
    <citation type="submission" date="2021-08" db="EMBL/GenBank/DDBJ databases">
        <title>Draft Genome Sequence of Phanerochaete sordida strain YK-624.</title>
        <authorList>
            <person name="Mori T."/>
            <person name="Dohra H."/>
            <person name="Suzuki T."/>
            <person name="Kawagishi H."/>
            <person name="Hirai H."/>
        </authorList>
    </citation>
    <scope>NUCLEOTIDE SEQUENCE [LARGE SCALE GENOMIC DNA]</scope>
    <source>
        <strain evidence="1 2">YK-624</strain>
    </source>
</reference>
<dbReference type="EMBL" id="BPQB01000024">
    <property type="protein sequence ID" value="GJE91963.1"/>
    <property type="molecule type" value="Genomic_DNA"/>
</dbReference>
<dbReference type="Proteomes" id="UP000703269">
    <property type="component" value="Unassembled WGS sequence"/>
</dbReference>
<protein>
    <submittedName>
        <fullName evidence="1">Uncharacterized protein</fullName>
    </submittedName>
</protein>
<keyword evidence="2" id="KW-1185">Reference proteome</keyword>
<name>A0A9P3LEW7_9APHY</name>
<sequence>MHIGVDQRARYSDDPVPDSYALFDSRYVLVATWGNDDQVQAMAIFDCRASATTRRIIFPEALQDSALLVLNMPLLSTWASRDESVIYQLLCAPSSPDALCTQTAGAAFHTTAPPIVAVVISAKGLAMNRCLLIPGRFLLAQIARVHAQGAAPSVVRIPWQAYAHECRIIEQGLGKSVAHGARFATWASIPEDSTDEASYKPFIHIWHFDEPAAVRRQADRLETERESASTSPKNTSMLSKFECVLEVDDQSDSFILRGSDVTDYSSDSSTAESSRPDDLVRQIWAEPMSLGAPLIVTKTDVQFNDAREFLLVEDGLVVLNRNSMTILTL</sequence>
<evidence type="ECO:0000313" key="2">
    <source>
        <dbReference type="Proteomes" id="UP000703269"/>
    </source>
</evidence>
<organism evidence="1 2">
    <name type="scientific">Phanerochaete sordida</name>
    <dbReference type="NCBI Taxonomy" id="48140"/>
    <lineage>
        <taxon>Eukaryota</taxon>
        <taxon>Fungi</taxon>
        <taxon>Dikarya</taxon>
        <taxon>Basidiomycota</taxon>
        <taxon>Agaricomycotina</taxon>
        <taxon>Agaricomycetes</taxon>
        <taxon>Polyporales</taxon>
        <taxon>Phanerochaetaceae</taxon>
        <taxon>Phanerochaete</taxon>
    </lineage>
</organism>